<protein>
    <recommendedName>
        <fullName evidence="1">WDR11 first beta-propeller domain-containing protein</fullName>
    </recommendedName>
</protein>
<dbReference type="InterPro" id="IPR001680">
    <property type="entry name" value="WD40_rpt"/>
</dbReference>
<accession>A0A5J4NU99</accession>
<reference evidence="2 3" key="1">
    <citation type="journal article" date="2019" name="Gigascience">
        <title>Whole-genome sequence of the oriental lung fluke Paragonimus westermani.</title>
        <authorList>
            <person name="Oey H."/>
            <person name="Zakrzewski M."/>
            <person name="Narain K."/>
            <person name="Devi K.R."/>
            <person name="Agatsuma T."/>
            <person name="Nawaratna S."/>
            <person name="Gobert G.N."/>
            <person name="Jones M.K."/>
            <person name="Ragan M.A."/>
            <person name="McManus D.P."/>
            <person name="Krause L."/>
        </authorList>
    </citation>
    <scope>NUCLEOTIDE SEQUENCE [LARGE SCALE GENOMIC DNA]</scope>
    <source>
        <strain evidence="2 3">IND2009</strain>
    </source>
</reference>
<dbReference type="SMART" id="SM00320">
    <property type="entry name" value="WD40"/>
    <property type="match status" value="1"/>
</dbReference>
<dbReference type="InterPro" id="IPR015943">
    <property type="entry name" value="WD40/YVTN_repeat-like_dom_sf"/>
</dbReference>
<comment type="caution">
    <text evidence="2">The sequence shown here is derived from an EMBL/GenBank/DDBJ whole genome shotgun (WGS) entry which is preliminary data.</text>
</comment>
<dbReference type="EMBL" id="QNGE01000822">
    <property type="protein sequence ID" value="KAA3679176.1"/>
    <property type="molecule type" value="Genomic_DNA"/>
</dbReference>
<dbReference type="GO" id="GO:0005737">
    <property type="term" value="C:cytoplasm"/>
    <property type="evidence" value="ECO:0007669"/>
    <property type="project" value="TreeGrafter"/>
</dbReference>
<keyword evidence="3" id="KW-1185">Reference proteome</keyword>
<organism evidence="2 3">
    <name type="scientific">Paragonimus westermani</name>
    <dbReference type="NCBI Taxonomy" id="34504"/>
    <lineage>
        <taxon>Eukaryota</taxon>
        <taxon>Metazoa</taxon>
        <taxon>Spiralia</taxon>
        <taxon>Lophotrochozoa</taxon>
        <taxon>Platyhelminthes</taxon>
        <taxon>Trematoda</taxon>
        <taxon>Digenea</taxon>
        <taxon>Plagiorchiida</taxon>
        <taxon>Troglotremata</taxon>
        <taxon>Troglotrematidae</taxon>
        <taxon>Paragonimus</taxon>
    </lineage>
</organism>
<gene>
    <name evidence="2" type="ORF">DEA37_0006645</name>
</gene>
<dbReference type="PANTHER" id="PTHR14593:SF5">
    <property type="entry name" value="WD REPEAT-CONTAINING PROTEIN 11"/>
    <property type="match status" value="1"/>
</dbReference>
<proteinExistence type="predicted"/>
<dbReference type="Gene3D" id="2.130.10.10">
    <property type="entry name" value="YVTN repeat-like/Quinoprotein amine dehydrogenase"/>
    <property type="match status" value="1"/>
</dbReference>
<dbReference type="Pfam" id="PF23751">
    <property type="entry name" value="Beta-prop_WDR11_1st"/>
    <property type="match status" value="1"/>
</dbReference>
<name>A0A5J4NU99_9TREM</name>
<dbReference type="InterPro" id="IPR057852">
    <property type="entry name" value="Beta-prop_WDR11_1st"/>
</dbReference>
<evidence type="ECO:0000313" key="2">
    <source>
        <dbReference type="EMBL" id="KAA3679176.1"/>
    </source>
</evidence>
<evidence type="ECO:0000313" key="3">
    <source>
        <dbReference type="Proteomes" id="UP000324629"/>
    </source>
</evidence>
<dbReference type="SUPFAM" id="SSF50978">
    <property type="entry name" value="WD40 repeat-like"/>
    <property type="match status" value="1"/>
</dbReference>
<dbReference type="InterPro" id="IPR036322">
    <property type="entry name" value="WD40_repeat_dom_sf"/>
</dbReference>
<dbReference type="AlphaFoldDB" id="A0A5J4NU99"/>
<dbReference type="InterPro" id="IPR039694">
    <property type="entry name" value="WDR11"/>
</dbReference>
<feature type="domain" description="WDR11 first beta-propeller" evidence="1">
    <location>
        <begin position="21"/>
        <end position="176"/>
    </location>
</feature>
<evidence type="ECO:0000259" key="1">
    <source>
        <dbReference type="Pfam" id="PF23751"/>
    </source>
</evidence>
<sequence>MVKDFLRIPPMRPRVLSVGISRDSACSVDYGWKGLLACGCFSTVIILDPTCAKSVQSLQGHRSSITIVTWAPENHYHDHKNPYCLRLASADDGGVIIIWDVVNASVITEFSEPGCDVVDLQWVQNQHISRDLLFALHSKGRCILWNAQTQMQLWKTNVDESFVSFSMDPFSLKDLLFTGPSVVSVVNNFSLSYPFDEGQKLDVTNYVYFLLVQYPKLHAELLSIALLQLT</sequence>
<dbReference type="Proteomes" id="UP000324629">
    <property type="component" value="Unassembled WGS sequence"/>
</dbReference>
<dbReference type="PANTHER" id="PTHR14593">
    <property type="entry name" value="WD REPEAT-CONTAINING PROTEIN 11"/>
    <property type="match status" value="1"/>
</dbReference>